<sequence length="122" mass="13219">MVPNRSISSTITAASLALILAGCVSETKTSMRNDSSQPDYVRGRYVYNAFCAECHDSGEGGAPTLDDTEAWESRSLGFPSLLTNHATEGFLNMPEKGAHTDLSDDAVRDAVQYMIREIARGE</sequence>
<name>A0ABN8X2U8_9GAMM</name>
<organism evidence="8 9">
    <name type="scientific">Methylocaldum szegediense</name>
    <dbReference type="NCBI Taxonomy" id="73780"/>
    <lineage>
        <taxon>Bacteria</taxon>
        <taxon>Pseudomonadati</taxon>
        <taxon>Pseudomonadota</taxon>
        <taxon>Gammaproteobacteria</taxon>
        <taxon>Methylococcales</taxon>
        <taxon>Methylococcaceae</taxon>
        <taxon>Methylocaldum</taxon>
    </lineage>
</organism>
<dbReference type="InterPro" id="IPR002323">
    <property type="entry name" value="Cyt_CIE"/>
</dbReference>
<reference evidence="8 9" key="1">
    <citation type="submission" date="2023-03" db="EMBL/GenBank/DDBJ databases">
        <authorList>
            <person name="Pearce D."/>
        </authorList>
    </citation>
    <scope>NUCLEOTIDE SEQUENCE [LARGE SCALE GENOMIC DNA]</scope>
    <source>
        <strain evidence="8">Msz</strain>
    </source>
</reference>
<dbReference type="RefSeq" id="WP_162144346.1">
    <property type="nucleotide sequence ID" value="NZ_OX458333.1"/>
</dbReference>
<dbReference type="Gene3D" id="1.10.760.10">
    <property type="entry name" value="Cytochrome c-like domain"/>
    <property type="match status" value="1"/>
</dbReference>
<dbReference type="Pfam" id="PF13442">
    <property type="entry name" value="Cytochrome_CBB3"/>
    <property type="match status" value="1"/>
</dbReference>
<dbReference type="InterPro" id="IPR036909">
    <property type="entry name" value="Cyt_c-like_dom_sf"/>
</dbReference>
<keyword evidence="3 6" id="KW-0479">Metal-binding</keyword>
<evidence type="ECO:0000259" key="7">
    <source>
        <dbReference type="PROSITE" id="PS51007"/>
    </source>
</evidence>
<dbReference type="EMBL" id="OX458333">
    <property type="protein sequence ID" value="CAI8839294.1"/>
    <property type="molecule type" value="Genomic_DNA"/>
</dbReference>
<evidence type="ECO:0000256" key="3">
    <source>
        <dbReference type="ARBA" id="ARBA00022723"/>
    </source>
</evidence>
<keyword evidence="2 6" id="KW-0349">Heme</keyword>
<dbReference type="Proteomes" id="UP001162030">
    <property type="component" value="Chromosome"/>
</dbReference>
<keyword evidence="9" id="KW-1185">Reference proteome</keyword>
<gene>
    <name evidence="8" type="ORF">MSZNOR_2297</name>
</gene>
<dbReference type="SUPFAM" id="SSF46626">
    <property type="entry name" value="Cytochrome c"/>
    <property type="match status" value="1"/>
</dbReference>
<evidence type="ECO:0000256" key="5">
    <source>
        <dbReference type="ARBA" id="ARBA00023004"/>
    </source>
</evidence>
<evidence type="ECO:0000313" key="8">
    <source>
        <dbReference type="EMBL" id="CAI8839294.1"/>
    </source>
</evidence>
<evidence type="ECO:0000313" key="9">
    <source>
        <dbReference type="Proteomes" id="UP001162030"/>
    </source>
</evidence>
<accession>A0ABN8X2U8</accession>
<dbReference type="PANTHER" id="PTHR40942">
    <property type="match status" value="1"/>
</dbReference>
<keyword evidence="4" id="KW-0249">Electron transport</keyword>
<dbReference type="PROSITE" id="PS51257">
    <property type="entry name" value="PROKAR_LIPOPROTEIN"/>
    <property type="match status" value="1"/>
</dbReference>
<evidence type="ECO:0000256" key="6">
    <source>
        <dbReference type="PROSITE-ProRule" id="PRU00433"/>
    </source>
</evidence>
<dbReference type="PRINTS" id="PR00607">
    <property type="entry name" value="CYTCHROMECIE"/>
</dbReference>
<protein>
    <submittedName>
        <fullName evidence="8">Cytochrome c5</fullName>
    </submittedName>
</protein>
<dbReference type="PROSITE" id="PS51007">
    <property type="entry name" value="CYTC"/>
    <property type="match status" value="1"/>
</dbReference>
<keyword evidence="1" id="KW-0813">Transport</keyword>
<dbReference type="PANTHER" id="PTHR40942:SF4">
    <property type="entry name" value="CYTOCHROME C5"/>
    <property type="match status" value="1"/>
</dbReference>
<evidence type="ECO:0000256" key="2">
    <source>
        <dbReference type="ARBA" id="ARBA00022617"/>
    </source>
</evidence>
<dbReference type="InterPro" id="IPR009056">
    <property type="entry name" value="Cyt_c-like_dom"/>
</dbReference>
<evidence type="ECO:0000256" key="4">
    <source>
        <dbReference type="ARBA" id="ARBA00022982"/>
    </source>
</evidence>
<keyword evidence="5 6" id="KW-0408">Iron</keyword>
<evidence type="ECO:0000256" key="1">
    <source>
        <dbReference type="ARBA" id="ARBA00022448"/>
    </source>
</evidence>
<feature type="domain" description="Cytochrome c" evidence="7">
    <location>
        <begin position="38"/>
        <end position="118"/>
    </location>
</feature>
<proteinExistence type="predicted"/>